<reference evidence="1" key="1">
    <citation type="submission" date="2014-12" db="EMBL/GenBank/DDBJ databases">
        <title>Insight into the proteome of Arion vulgaris.</title>
        <authorList>
            <person name="Aradska J."/>
            <person name="Bulat T."/>
            <person name="Smidak R."/>
            <person name="Sarate P."/>
            <person name="Gangsoo J."/>
            <person name="Sialana F."/>
            <person name="Bilban M."/>
            <person name="Lubec G."/>
        </authorList>
    </citation>
    <scope>NUCLEOTIDE SEQUENCE</scope>
    <source>
        <tissue evidence="1">Skin</tissue>
    </source>
</reference>
<protein>
    <submittedName>
        <fullName evidence="1">Uncharacterized protein</fullName>
    </submittedName>
</protein>
<gene>
    <name evidence="1" type="primary">ORF56892</name>
</gene>
<sequence length="58" mass="6622">MVDLQDRSKRHKTAQVKAYLHVSADNQHPVPGLSSREQWLETKEDTVLVGRSRGYCLS</sequence>
<name>A0A0B6ZE68_9EUPU</name>
<accession>A0A0B6ZE68</accession>
<organism evidence="1">
    <name type="scientific">Arion vulgaris</name>
    <dbReference type="NCBI Taxonomy" id="1028688"/>
    <lineage>
        <taxon>Eukaryota</taxon>
        <taxon>Metazoa</taxon>
        <taxon>Spiralia</taxon>
        <taxon>Lophotrochozoa</taxon>
        <taxon>Mollusca</taxon>
        <taxon>Gastropoda</taxon>
        <taxon>Heterobranchia</taxon>
        <taxon>Euthyneura</taxon>
        <taxon>Panpulmonata</taxon>
        <taxon>Eupulmonata</taxon>
        <taxon>Stylommatophora</taxon>
        <taxon>Helicina</taxon>
        <taxon>Arionoidea</taxon>
        <taxon>Arionidae</taxon>
        <taxon>Arion</taxon>
    </lineage>
</organism>
<evidence type="ECO:0000313" key="1">
    <source>
        <dbReference type="EMBL" id="CEK65980.1"/>
    </source>
</evidence>
<dbReference type="AlphaFoldDB" id="A0A0B6ZE68"/>
<dbReference type="EMBL" id="HACG01019115">
    <property type="protein sequence ID" value="CEK65980.1"/>
    <property type="molecule type" value="Transcribed_RNA"/>
</dbReference>
<proteinExistence type="predicted"/>